<evidence type="ECO:0000313" key="5">
    <source>
        <dbReference type="Proteomes" id="UP001500736"/>
    </source>
</evidence>
<protein>
    <submittedName>
        <fullName evidence="4">Polysaccharide deacetylase family protein</fullName>
    </submittedName>
</protein>
<dbReference type="SUPFAM" id="SSF88713">
    <property type="entry name" value="Glycoside hydrolase/deacetylase"/>
    <property type="match status" value="1"/>
</dbReference>
<name>A0ABN1JYX5_9FLAO</name>
<sequence>MKILTYKLIVLGAISLVNVMVFSQQKTISITIDDVPNTTKYKKDNFSPLLLNVLDSLEVPFAIFINEDKVYKTEFIDKNKEVLEQWIKDEKAIIGNHTYSHPRYSDVSFESFVKDIKQGEVLTKNYSLKYNKEVKYFRFPFNDMGKDSTQHIQIREYLKSKDYIIAPFTIESSDWMFDTVYQYYLNNGDIEKAKAIGEQYVDKTMELLNFYEKMATSIYKRPIKHIYLCHDNAINADYVSEIISRLKQAKYKIVPFEKSLTDPIYTQKDTYYKKWGISWLYRWMGTQVERVKWMKQEPSLSEIEKVYNQIQNIKK</sequence>
<keyword evidence="5" id="KW-1185">Reference proteome</keyword>
<dbReference type="Proteomes" id="UP001500736">
    <property type="component" value="Unassembled WGS sequence"/>
</dbReference>
<keyword evidence="2" id="KW-0378">Hydrolase</keyword>
<evidence type="ECO:0000256" key="1">
    <source>
        <dbReference type="ARBA" id="ARBA00022723"/>
    </source>
</evidence>
<gene>
    <name evidence="4" type="ORF">GCM10009431_29800</name>
</gene>
<dbReference type="InterPro" id="IPR002509">
    <property type="entry name" value="NODB_dom"/>
</dbReference>
<dbReference type="RefSeq" id="WP_343799569.1">
    <property type="nucleotide sequence ID" value="NZ_BAAAGF010000005.1"/>
</dbReference>
<evidence type="ECO:0000256" key="2">
    <source>
        <dbReference type="ARBA" id="ARBA00022801"/>
    </source>
</evidence>
<proteinExistence type="predicted"/>
<keyword evidence="1" id="KW-0479">Metal-binding</keyword>
<dbReference type="Gene3D" id="3.20.20.370">
    <property type="entry name" value="Glycoside hydrolase/deacetylase"/>
    <property type="match status" value="1"/>
</dbReference>
<evidence type="ECO:0000259" key="3">
    <source>
        <dbReference type="PROSITE" id="PS51677"/>
    </source>
</evidence>
<dbReference type="Pfam" id="PF01522">
    <property type="entry name" value="Polysacc_deac_1"/>
    <property type="match status" value="1"/>
</dbReference>
<dbReference type="InterPro" id="IPR050248">
    <property type="entry name" value="Polysacc_deacetylase_ArnD"/>
</dbReference>
<dbReference type="PANTHER" id="PTHR10587:SF133">
    <property type="entry name" value="CHITIN DEACETYLASE 1-RELATED"/>
    <property type="match status" value="1"/>
</dbReference>
<reference evidence="4 5" key="1">
    <citation type="journal article" date="2019" name="Int. J. Syst. Evol. Microbiol.">
        <title>The Global Catalogue of Microorganisms (GCM) 10K type strain sequencing project: providing services to taxonomists for standard genome sequencing and annotation.</title>
        <authorList>
            <consortium name="The Broad Institute Genomics Platform"/>
            <consortium name="The Broad Institute Genome Sequencing Center for Infectious Disease"/>
            <person name="Wu L."/>
            <person name="Ma J."/>
        </authorList>
    </citation>
    <scope>NUCLEOTIDE SEQUENCE [LARGE SCALE GENOMIC DNA]</scope>
    <source>
        <strain evidence="4 5">JCM 15976</strain>
    </source>
</reference>
<dbReference type="InterPro" id="IPR011330">
    <property type="entry name" value="Glyco_hydro/deAcase_b/a-brl"/>
</dbReference>
<dbReference type="EMBL" id="BAAAGF010000005">
    <property type="protein sequence ID" value="GAA0749786.1"/>
    <property type="molecule type" value="Genomic_DNA"/>
</dbReference>
<organism evidence="4 5">
    <name type="scientific">Gaetbulibacter jejuensis</name>
    <dbReference type="NCBI Taxonomy" id="584607"/>
    <lineage>
        <taxon>Bacteria</taxon>
        <taxon>Pseudomonadati</taxon>
        <taxon>Bacteroidota</taxon>
        <taxon>Flavobacteriia</taxon>
        <taxon>Flavobacteriales</taxon>
        <taxon>Flavobacteriaceae</taxon>
        <taxon>Gaetbulibacter</taxon>
    </lineage>
</organism>
<dbReference type="PANTHER" id="PTHR10587">
    <property type="entry name" value="GLYCOSYL TRANSFERASE-RELATED"/>
    <property type="match status" value="1"/>
</dbReference>
<evidence type="ECO:0000313" key="4">
    <source>
        <dbReference type="EMBL" id="GAA0749786.1"/>
    </source>
</evidence>
<accession>A0ABN1JYX5</accession>
<feature type="domain" description="NodB homology" evidence="3">
    <location>
        <begin position="26"/>
        <end position="254"/>
    </location>
</feature>
<dbReference type="PROSITE" id="PS51677">
    <property type="entry name" value="NODB"/>
    <property type="match status" value="1"/>
</dbReference>
<comment type="caution">
    <text evidence="4">The sequence shown here is derived from an EMBL/GenBank/DDBJ whole genome shotgun (WGS) entry which is preliminary data.</text>
</comment>